<dbReference type="SUPFAM" id="SSF56281">
    <property type="entry name" value="Metallo-hydrolase/oxidoreductase"/>
    <property type="match status" value="1"/>
</dbReference>
<dbReference type="AlphaFoldDB" id="A0A1N6MU37"/>
<dbReference type="InterPro" id="IPR036866">
    <property type="entry name" value="RibonucZ/Hydroxyglut_hydro"/>
</dbReference>
<comment type="similarity">
    <text evidence="1">Belongs to the metallo-beta-lactamase superfamily.</text>
</comment>
<organism evidence="8 9">
    <name type="scientific">Xenorhabdus innexi</name>
    <dbReference type="NCBI Taxonomy" id="290109"/>
    <lineage>
        <taxon>Bacteria</taxon>
        <taxon>Pseudomonadati</taxon>
        <taxon>Pseudomonadota</taxon>
        <taxon>Gammaproteobacteria</taxon>
        <taxon>Enterobacterales</taxon>
        <taxon>Morganellaceae</taxon>
        <taxon>Xenorhabdus</taxon>
    </lineage>
</organism>
<proteinExistence type="inferred from homology"/>
<gene>
    <name evidence="7" type="ORF">Xinn_03952</name>
    <name evidence="8" type="ORF">XIS1_1400006</name>
</gene>
<evidence type="ECO:0000313" key="7">
    <source>
        <dbReference type="EMBL" id="PHM27677.1"/>
    </source>
</evidence>
<dbReference type="SMART" id="SM00849">
    <property type="entry name" value="Lactamase_B"/>
    <property type="match status" value="1"/>
</dbReference>
<keyword evidence="3" id="KW-0378">Hydrolase</keyword>
<dbReference type="GO" id="GO:0016787">
    <property type="term" value="F:hydrolase activity"/>
    <property type="evidence" value="ECO:0007669"/>
    <property type="project" value="UniProtKB-KW"/>
</dbReference>
<dbReference type="EMBL" id="NIBU01000109">
    <property type="protein sequence ID" value="PHM27677.1"/>
    <property type="molecule type" value="Genomic_DNA"/>
</dbReference>
<keyword evidence="5" id="KW-0732">Signal</keyword>
<dbReference type="EMBL" id="FTLG01000047">
    <property type="protein sequence ID" value="SIP72259.1"/>
    <property type="molecule type" value="Genomic_DNA"/>
</dbReference>
<dbReference type="PANTHER" id="PTHR42978">
    <property type="entry name" value="QUORUM-QUENCHING LACTONASE YTNP-RELATED-RELATED"/>
    <property type="match status" value="1"/>
</dbReference>
<protein>
    <submittedName>
        <fullName evidence="7">L1 beta-lactamase</fullName>
    </submittedName>
</protein>
<evidence type="ECO:0000256" key="3">
    <source>
        <dbReference type="ARBA" id="ARBA00022801"/>
    </source>
</evidence>
<reference evidence="9" key="2">
    <citation type="submission" date="2016-12" db="EMBL/GenBank/DDBJ databases">
        <authorList>
            <person name="Gaudriault S."/>
        </authorList>
    </citation>
    <scope>NUCLEOTIDE SEQUENCE [LARGE SCALE GENOMIC DNA]</scope>
    <source>
        <strain evidence="9">HGB1681 (deposited as PTA-6826 in the American Type Culture Collection)</strain>
    </source>
</reference>
<evidence type="ECO:0000256" key="5">
    <source>
        <dbReference type="SAM" id="SignalP"/>
    </source>
</evidence>
<evidence type="ECO:0000313" key="8">
    <source>
        <dbReference type="EMBL" id="SIP72259.1"/>
    </source>
</evidence>
<dbReference type="Proteomes" id="UP000224871">
    <property type="component" value="Unassembled WGS sequence"/>
</dbReference>
<dbReference type="RefSeq" id="WP_086955462.1">
    <property type="nucleotide sequence ID" value="NZ_CAWNQC010000012.1"/>
</dbReference>
<feature type="domain" description="Metallo-beta-lactamase" evidence="6">
    <location>
        <begin position="95"/>
        <end position="301"/>
    </location>
</feature>
<evidence type="ECO:0000313" key="9">
    <source>
        <dbReference type="Proteomes" id="UP000196435"/>
    </source>
</evidence>
<evidence type="ECO:0000256" key="4">
    <source>
        <dbReference type="ARBA" id="ARBA00022833"/>
    </source>
</evidence>
<dbReference type="CDD" id="cd07720">
    <property type="entry name" value="OPHC2-like_MBL-fold"/>
    <property type="match status" value="1"/>
</dbReference>
<dbReference type="PANTHER" id="PTHR42978:SF6">
    <property type="entry name" value="QUORUM-QUENCHING LACTONASE YTNP-RELATED"/>
    <property type="match status" value="1"/>
</dbReference>
<dbReference type="Proteomes" id="UP000196435">
    <property type="component" value="Unassembled WGS sequence"/>
</dbReference>
<keyword evidence="2" id="KW-0479">Metal-binding</keyword>
<evidence type="ECO:0000256" key="1">
    <source>
        <dbReference type="ARBA" id="ARBA00007749"/>
    </source>
</evidence>
<feature type="chain" id="PRO_5012478449" evidence="5">
    <location>
        <begin position="31"/>
        <end position="332"/>
    </location>
</feature>
<dbReference type="OrthoDB" id="5443440at2"/>
<keyword evidence="4" id="KW-0862">Zinc</keyword>
<dbReference type="InterPro" id="IPR001279">
    <property type="entry name" value="Metallo-B-lactamas"/>
</dbReference>
<evidence type="ECO:0000256" key="2">
    <source>
        <dbReference type="ARBA" id="ARBA00022723"/>
    </source>
</evidence>
<dbReference type="Gene3D" id="3.60.15.10">
    <property type="entry name" value="Ribonuclease Z/Hydroxyacylglutathione hydrolase-like"/>
    <property type="match status" value="1"/>
</dbReference>
<evidence type="ECO:0000313" key="10">
    <source>
        <dbReference type="Proteomes" id="UP000224871"/>
    </source>
</evidence>
<accession>A0A1N6MU37</accession>
<dbReference type="InterPro" id="IPR051013">
    <property type="entry name" value="MBL_superfamily_lactonases"/>
</dbReference>
<feature type="signal peptide" evidence="5">
    <location>
        <begin position="1"/>
        <end position="30"/>
    </location>
</feature>
<dbReference type="GO" id="GO:0046872">
    <property type="term" value="F:metal ion binding"/>
    <property type="evidence" value="ECO:0007669"/>
    <property type="project" value="UniProtKB-KW"/>
</dbReference>
<evidence type="ECO:0000259" key="6">
    <source>
        <dbReference type="SMART" id="SM00849"/>
    </source>
</evidence>
<name>A0A1N6MU37_9GAMM</name>
<keyword evidence="10" id="KW-1185">Reference proteome</keyword>
<reference evidence="8" key="1">
    <citation type="submission" date="2016-12" db="EMBL/GenBank/DDBJ databases">
        <authorList>
            <person name="Song W.-J."/>
            <person name="Kurnit D.M."/>
        </authorList>
    </citation>
    <scope>NUCLEOTIDE SEQUENCE [LARGE SCALE GENOMIC DNA]</scope>
    <source>
        <strain evidence="8">HGB1681</strain>
    </source>
</reference>
<sequence length="332" mass="36220">MKNILKTSYLAMTLALTGIITTSVTPTASAKPAEQPVNQVAGYYHYMLGDLMVTAVYDGHTGLSPALLKGLDIKNIQTLITRMFQTENKEGVQTAINAYLVNTQEGLILIDAGSSNCFGPTAGNIVNNIRAAGYQPESVKAILLTHMHPDHACGIASPDGKIIFPNATIYVSEEEKNFWQAPETIASATAINRSFITQTQNAIAPYAAKKAVRTFQSGEDIIPGIKAISTSGHTPGHTSFLLNSGKKNMLILGDIIHFYAVQLEHPDVSIEFDIDSNKAIEARKSIFEKASHEKWLIGAAHLPFPGIGYLRQNKQKYNWVPTEYSTTLKENN</sequence>
<reference evidence="7 10" key="3">
    <citation type="journal article" date="2017" name="Nat. Microbiol.">
        <title>Natural product diversity associated with the nematode symbionts Photorhabdus and Xenorhabdus.</title>
        <authorList>
            <person name="Tobias N.J."/>
            <person name="Wolff H."/>
            <person name="Djahanschiri B."/>
            <person name="Grundmann F."/>
            <person name="Kronenwerth M."/>
            <person name="Shi Y.M."/>
            <person name="Simonyi S."/>
            <person name="Grun P."/>
            <person name="Shapiro-Ilan D."/>
            <person name="Pidot S.J."/>
            <person name="Stinear T.P."/>
            <person name="Ebersberger I."/>
            <person name="Bode H.B."/>
        </authorList>
    </citation>
    <scope>NUCLEOTIDE SEQUENCE [LARGE SCALE GENOMIC DNA]</scope>
    <source>
        <strain evidence="7 10">DSM 16336</strain>
    </source>
</reference>
<dbReference type="Pfam" id="PF00753">
    <property type="entry name" value="Lactamase_B"/>
    <property type="match status" value="1"/>
</dbReference>